<evidence type="ECO:0000256" key="4">
    <source>
        <dbReference type="ARBA" id="ARBA00023027"/>
    </source>
</evidence>
<organism evidence="7 8">
    <name type="scientific">Elysia chlorotica</name>
    <name type="common">Eastern emerald elysia</name>
    <name type="synonym">Sea slug</name>
    <dbReference type="NCBI Taxonomy" id="188477"/>
    <lineage>
        <taxon>Eukaryota</taxon>
        <taxon>Metazoa</taxon>
        <taxon>Spiralia</taxon>
        <taxon>Lophotrochozoa</taxon>
        <taxon>Mollusca</taxon>
        <taxon>Gastropoda</taxon>
        <taxon>Heterobranchia</taxon>
        <taxon>Euthyneura</taxon>
        <taxon>Panpulmonata</taxon>
        <taxon>Sacoglossa</taxon>
        <taxon>Placobranchoidea</taxon>
        <taxon>Plakobranchidae</taxon>
        <taxon>Elysia</taxon>
    </lineage>
</organism>
<keyword evidence="8" id="KW-1185">Reference proteome</keyword>
<dbReference type="GO" id="GO:0046872">
    <property type="term" value="F:metal ion binding"/>
    <property type="evidence" value="ECO:0007669"/>
    <property type="project" value="UniProtKB-KW"/>
</dbReference>
<dbReference type="HAMAP" id="MF_01967">
    <property type="entry name" value="Sirtuin_ClassII"/>
    <property type="match status" value="1"/>
</dbReference>
<dbReference type="Proteomes" id="UP000271974">
    <property type="component" value="Unassembled WGS sequence"/>
</dbReference>
<dbReference type="STRING" id="188477.A0A3S0ZNZ4"/>
<evidence type="ECO:0000313" key="7">
    <source>
        <dbReference type="EMBL" id="RUS82353.1"/>
    </source>
</evidence>
<dbReference type="PANTHER" id="PTHR11085:SF10">
    <property type="entry name" value="NAD-DEPENDENT PROTEIN DEACYLASE SIRTUIN-5, MITOCHONDRIAL-RELATED"/>
    <property type="match status" value="1"/>
</dbReference>
<dbReference type="GO" id="GO:0005759">
    <property type="term" value="C:mitochondrial matrix"/>
    <property type="evidence" value="ECO:0007669"/>
    <property type="project" value="TreeGrafter"/>
</dbReference>
<feature type="active site" description="Proton acceptor" evidence="5">
    <location>
        <position position="224"/>
    </location>
</feature>
<accession>A0A3S0ZNZ4</accession>
<feature type="binding site" evidence="5">
    <location>
        <position position="235"/>
    </location>
    <ligand>
        <name>Zn(2+)</name>
        <dbReference type="ChEBI" id="CHEBI:29105"/>
    </ligand>
</feature>
<keyword evidence="3 5" id="KW-0862">Zinc</keyword>
<dbReference type="Pfam" id="PF02146">
    <property type="entry name" value="SIR2"/>
    <property type="match status" value="1"/>
</dbReference>
<evidence type="ECO:0000256" key="1">
    <source>
        <dbReference type="ARBA" id="ARBA00022679"/>
    </source>
</evidence>
<dbReference type="InterPro" id="IPR003000">
    <property type="entry name" value="Sirtuin"/>
</dbReference>
<evidence type="ECO:0000256" key="5">
    <source>
        <dbReference type="PROSITE-ProRule" id="PRU00236"/>
    </source>
</evidence>
<gene>
    <name evidence="7" type="ORF">EGW08_009868</name>
</gene>
<dbReference type="InterPro" id="IPR029035">
    <property type="entry name" value="DHS-like_NAD/FAD-binding_dom"/>
</dbReference>
<dbReference type="NCBIfam" id="NF003738">
    <property type="entry name" value="PRK05333.1"/>
    <property type="match status" value="1"/>
</dbReference>
<comment type="caution">
    <text evidence="7">The sequence shown here is derived from an EMBL/GenBank/DDBJ whole genome shotgun (WGS) entry which is preliminary data.</text>
</comment>
<dbReference type="InterPro" id="IPR026591">
    <property type="entry name" value="Sirtuin_cat_small_dom_sf"/>
</dbReference>
<keyword evidence="2 5" id="KW-0479">Metal-binding</keyword>
<dbReference type="PROSITE" id="PS50305">
    <property type="entry name" value="SIRTUIN"/>
    <property type="match status" value="1"/>
</dbReference>
<dbReference type="SUPFAM" id="SSF52467">
    <property type="entry name" value="DHS-like NAD/FAD-binding domain"/>
    <property type="match status" value="1"/>
</dbReference>
<dbReference type="Gene3D" id="3.30.1600.10">
    <property type="entry name" value="SIR2/SIRT2 'Small Domain"/>
    <property type="match status" value="1"/>
</dbReference>
<feature type="non-terminal residue" evidence="7">
    <location>
        <position position="1"/>
    </location>
</feature>
<reference evidence="7 8" key="1">
    <citation type="submission" date="2019-01" db="EMBL/GenBank/DDBJ databases">
        <title>A draft genome assembly of the solar-powered sea slug Elysia chlorotica.</title>
        <authorList>
            <person name="Cai H."/>
            <person name="Li Q."/>
            <person name="Fang X."/>
            <person name="Li J."/>
            <person name="Curtis N.E."/>
            <person name="Altenburger A."/>
            <person name="Shibata T."/>
            <person name="Feng M."/>
            <person name="Maeda T."/>
            <person name="Schwartz J.A."/>
            <person name="Shigenobu S."/>
            <person name="Lundholm N."/>
            <person name="Nishiyama T."/>
            <person name="Yang H."/>
            <person name="Hasebe M."/>
            <person name="Li S."/>
            <person name="Pierce S.K."/>
            <person name="Wang J."/>
        </authorList>
    </citation>
    <scope>NUCLEOTIDE SEQUENCE [LARGE SCALE GENOMIC DNA]</scope>
    <source>
        <strain evidence="7">EC2010</strain>
        <tissue evidence="7">Whole organism of an adult</tissue>
    </source>
</reference>
<dbReference type="InterPro" id="IPR026587">
    <property type="entry name" value="Sirtuin_class_II"/>
</dbReference>
<dbReference type="AlphaFoldDB" id="A0A3S0ZNZ4"/>
<feature type="binding site" evidence="5">
    <location>
        <position position="289"/>
    </location>
    <ligand>
        <name>Zn(2+)</name>
        <dbReference type="ChEBI" id="CHEBI:29105"/>
    </ligand>
</feature>
<evidence type="ECO:0000259" key="6">
    <source>
        <dbReference type="PROSITE" id="PS50305"/>
    </source>
</evidence>
<dbReference type="Gene3D" id="3.40.50.1220">
    <property type="entry name" value="TPP-binding domain"/>
    <property type="match status" value="1"/>
</dbReference>
<feature type="domain" description="Deacetylase sirtuin-type" evidence="6">
    <location>
        <begin position="97"/>
        <end position="379"/>
    </location>
</feature>
<feature type="binding site" evidence="5">
    <location>
        <position position="286"/>
    </location>
    <ligand>
        <name>Zn(2+)</name>
        <dbReference type="ChEBI" id="CHEBI:29105"/>
    </ligand>
</feature>
<dbReference type="GO" id="GO:0017136">
    <property type="term" value="F:histone deacetylase activity, NAD-dependent"/>
    <property type="evidence" value="ECO:0007669"/>
    <property type="project" value="TreeGrafter"/>
</dbReference>
<keyword evidence="1" id="KW-0808">Transferase</keyword>
<evidence type="ECO:0000256" key="2">
    <source>
        <dbReference type="ARBA" id="ARBA00022723"/>
    </source>
</evidence>
<sequence>HRDVLCCSKILFWNFAIKRFKEFLNFTSYFSNVWRMLLPRSLSRGQHLASLTLPLCQAFRKKSLLIETNLEVARIKCVGNQSKANFCAHAHTDKFIPECNEPSDTDLARLREFLDTHQRLFVLTGAGLSTESGIPDYRSEGVGLYATSPNRPVQYIDFLKNDAIRQRYWARNYMGWPRFSSFQPNRCHYVLSDWERKGRIHWLVTQNVDALHFKAGSRRVTELHGSTHRVLCLSCSYRTTRHAFQAAIDAANQGWSVEAKQILADRPDGDVDLDSEKVKEFVVPPCPSCGGILKPEVTFFGDNVPKTTVHFVLEKLFNSDAVLVLGSSLEVYSGYRFALRAHDRGIKIAVVNIGPTRADKLVDVKVSAKCGDVLQRLLV</sequence>
<feature type="binding site" evidence="5">
    <location>
        <position position="232"/>
    </location>
    <ligand>
        <name>Zn(2+)</name>
        <dbReference type="ChEBI" id="CHEBI:29105"/>
    </ligand>
</feature>
<dbReference type="InterPro" id="IPR026590">
    <property type="entry name" value="Ssirtuin_cat_dom"/>
</dbReference>
<dbReference type="GO" id="GO:0070403">
    <property type="term" value="F:NAD+ binding"/>
    <property type="evidence" value="ECO:0007669"/>
    <property type="project" value="InterPro"/>
</dbReference>
<dbReference type="PANTHER" id="PTHR11085">
    <property type="entry name" value="NAD-DEPENDENT PROTEIN DEACYLASE SIRTUIN-5, MITOCHONDRIAL-RELATED"/>
    <property type="match status" value="1"/>
</dbReference>
<dbReference type="CDD" id="cd01409">
    <property type="entry name" value="SIRT4"/>
    <property type="match status" value="1"/>
</dbReference>
<keyword evidence="4" id="KW-0520">NAD</keyword>
<evidence type="ECO:0000256" key="3">
    <source>
        <dbReference type="ARBA" id="ARBA00022833"/>
    </source>
</evidence>
<name>A0A3S0ZNZ4_ELYCH</name>
<proteinExistence type="inferred from homology"/>
<dbReference type="OrthoDB" id="424302at2759"/>
<evidence type="ECO:0000313" key="8">
    <source>
        <dbReference type="Proteomes" id="UP000271974"/>
    </source>
</evidence>
<dbReference type="EMBL" id="RQTK01000289">
    <property type="protein sequence ID" value="RUS82353.1"/>
    <property type="molecule type" value="Genomic_DNA"/>
</dbReference>
<protein>
    <recommendedName>
        <fullName evidence="6">Deacetylase sirtuin-type domain-containing protein</fullName>
    </recommendedName>
</protein>
<dbReference type="InterPro" id="IPR050134">
    <property type="entry name" value="NAD-dep_sirtuin_deacylases"/>
</dbReference>